<dbReference type="NCBIfam" id="TIGR03819">
    <property type="entry name" value="heli_sec_ATPase"/>
    <property type="match status" value="1"/>
</dbReference>
<evidence type="ECO:0000256" key="1">
    <source>
        <dbReference type="ARBA" id="ARBA00006611"/>
    </source>
</evidence>
<dbReference type="GO" id="GO:0016887">
    <property type="term" value="F:ATP hydrolysis activity"/>
    <property type="evidence" value="ECO:0007669"/>
    <property type="project" value="InterPro"/>
</dbReference>
<feature type="region of interest" description="Disordered" evidence="2">
    <location>
        <begin position="418"/>
        <end position="444"/>
    </location>
</feature>
<dbReference type="CDD" id="cd01130">
    <property type="entry name" value="VirB11-like_ATPase"/>
    <property type="match status" value="1"/>
</dbReference>
<organism evidence="4">
    <name type="scientific">Actinomyces succiniciruminis</name>
    <dbReference type="NCBI Taxonomy" id="1522002"/>
    <lineage>
        <taxon>Bacteria</taxon>
        <taxon>Bacillati</taxon>
        <taxon>Actinomycetota</taxon>
        <taxon>Actinomycetes</taxon>
        <taxon>Actinomycetales</taxon>
        <taxon>Actinomycetaceae</taxon>
        <taxon>Actinomyces</taxon>
    </lineage>
</organism>
<reference evidence="4" key="1">
    <citation type="submission" date="2014-07" db="EMBL/GenBank/DDBJ databases">
        <authorList>
            <person name="Zhang J.E."/>
            <person name="Yang H."/>
            <person name="Guo J."/>
            <person name="Deng Z."/>
            <person name="Luo H."/>
            <person name="Luo M."/>
            <person name="Zhao B."/>
        </authorList>
    </citation>
    <scope>NUCLEOTIDE SEQUENCE</scope>
    <source>
        <strain evidence="4">AM4</strain>
    </source>
</reference>
<feature type="region of interest" description="Disordered" evidence="2">
    <location>
        <begin position="1"/>
        <end position="26"/>
    </location>
</feature>
<comment type="similarity">
    <text evidence="1">Belongs to the GSP E family.</text>
</comment>
<protein>
    <submittedName>
        <fullName evidence="4">Helicase/secretion neighborhood ATPase</fullName>
    </submittedName>
</protein>
<dbReference type="EMBL" id="LK995526">
    <property type="protein sequence ID" value="CED91923.1"/>
    <property type="molecule type" value="Genomic_DNA"/>
</dbReference>
<name>A0A1L7RRX0_9ACTO</name>
<feature type="compositionally biased region" description="Basic residues" evidence="2">
    <location>
        <begin position="434"/>
        <end position="444"/>
    </location>
</feature>
<keyword evidence="4" id="KW-0378">Hydrolase</keyword>
<dbReference type="InterPro" id="IPR027417">
    <property type="entry name" value="P-loop_NTPase"/>
</dbReference>
<dbReference type="SUPFAM" id="SSF52540">
    <property type="entry name" value="P-loop containing nucleoside triphosphate hydrolases"/>
    <property type="match status" value="1"/>
</dbReference>
<proteinExistence type="inferred from homology"/>
<feature type="domain" description="Bacterial type II secretion system protein E" evidence="3">
    <location>
        <begin position="118"/>
        <end position="353"/>
    </location>
</feature>
<feature type="compositionally biased region" description="Low complexity" evidence="2">
    <location>
        <begin position="7"/>
        <end position="17"/>
    </location>
</feature>
<keyword evidence="4" id="KW-0547">Nucleotide-binding</keyword>
<evidence type="ECO:0000256" key="2">
    <source>
        <dbReference type="SAM" id="MobiDB-lite"/>
    </source>
</evidence>
<evidence type="ECO:0000259" key="3">
    <source>
        <dbReference type="Pfam" id="PF00437"/>
    </source>
</evidence>
<dbReference type="GO" id="GO:0004386">
    <property type="term" value="F:helicase activity"/>
    <property type="evidence" value="ECO:0007669"/>
    <property type="project" value="UniProtKB-KW"/>
</dbReference>
<dbReference type="Gene3D" id="3.30.450.380">
    <property type="match status" value="1"/>
</dbReference>
<dbReference type="InterPro" id="IPR001482">
    <property type="entry name" value="T2SS/T4SS_dom"/>
</dbReference>
<sequence length="444" mass="45317">MVAASSPVGPGVTPAGAPGTGAGDAGRDELTRVRSALAHGASLDAALGSGAAPTTGAGGLARLTRHVRADVAGAGPVLQPLLELDGVTDVLVGAGRTWIDRGRGLEPVPDAGLPETQARALAVRMAAACGRRLDDASPIVDVTLPDGTRLNAVLPPLSADGTLICLRTKRRRAFTLPELVAAGTIVPGMDAVLTALVECRANCLVTGATGTGKTTLLAALLGRVPGDERIVCIEEASELRPDHPHVIHLQERGENVQGVGAVPMTTLVRTALRMRPDRIVLGECRGPEVRDVLTALNTGHEGGWATLHANSPADVPARLTALGALAGMGETAVSAQAVSALDAVVHLRRQARPGTTTLRRVVAVGVLERDGERMRCRDALVVGADGAVTAGPGVDRLAARIGDAPVAAALGVDAARSPGQAAMAPATNAELPRRTRAGRHRSRT</sequence>
<dbReference type="InterPro" id="IPR050921">
    <property type="entry name" value="T4SS_GSP_E_ATPase"/>
</dbReference>
<keyword evidence="4" id="KW-0347">Helicase</keyword>
<dbReference type="RefSeq" id="WP_210581053.1">
    <property type="nucleotide sequence ID" value="NZ_LK995526.1"/>
</dbReference>
<dbReference type="AlphaFoldDB" id="A0A1L7RRX0"/>
<dbReference type="InterPro" id="IPR022399">
    <property type="entry name" value="TadA-like_ATPase"/>
</dbReference>
<evidence type="ECO:0000313" key="4">
    <source>
        <dbReference type="EMBL" id="CED91923.1"/>
    </source>
</evidence>
<accession>A0A1L7RRX0</accession>
<gene>
    <name evidence="4" type="ORF">AAM4_2091</name>
</gene>
<dbReference type="PANTHER" id="PTHR30486">
    <property type="entry name" value="TWITCHING MOTILITY PROTEIN PILT"/>
    <property type="match status" value="1"/>
</dbReference>
<dbReference type="PANTHER" id="PTHR30486:SF6">
    <property type="entry name" value="TYPE IV PILUS RETRACTATION ATPASE PILT"/>
    <property type="match status" value="1"/>
</dbReference>
<keyword evidence="4" id="KW-0067">ATP-binding</keyword>
<dbReference type="Pfam" id="PF00437">
    <property type="entry name" value="T2SSE"/>
    <property type="match status" value="1"/>
</dbReference>
<dbReference type="Gene3D" id="3.40.50.300">
    <property type="entry name" value="P-loop containing nucleotide triphosphate hydrolases"/>
    <property type="match status" value="1"/>
</dbReference>